<accession>A0A1J8QJX3</accession>
<dbReference type="OrthoDB" id="18175at2759"/>
<gene>
    <name evidence="1" type="ORF">AZE42_07995</name>
</gene>
<evidence type="ECO:0000313" key="2">
    <source>
        <dbReference type="Proteomes" id="UP000183567"/>
    </source>
</evidence>
<dbReference type="EMBL" id="LVVM01000234">
    <property type="protein sequence ID" value="OJA21229.1"/>
    <property type="molecule type" value="Genomic_DNA"/>
</dbReference>
<proteinExistence type="predicted"/>
<reference evidence="1 2" key="1">
    <citation type="submission" date="2016-03" db="EMBL/GenBank/DDBJ databases">
        <title>Comparative genomics of the ectomycorrhizal sister species Rhizopogon vinicolor and Rhizopogon vesiculosus (Basidiomycota: Boletales) reveals a divergence of the mating type B locus.</title>
        <authorList>
            <person name="Mujic A.B."/>
            <person name="Kuo A."/>
            <person name="Tritt A."/>
            <person name="Lipzen A."/>
            <person name="Chen C."/>
            <person name="Johnson J."/>
            <person name="Sharma A."/>
            <person name="Barry K."/>
            <person name="Grigoriev I.V."/>
            <person name="Spatafora J.W."/>
        </authorList>
    </citation>
    <scope>NUCLEOTIDE SEQUENCE [LARGE SCALE GENOMIC DNA]</scope>
    <source>
        <strain evidence="1 2">AM-OR11-056</strain>
    </source>
</reference>
<keyword evidence="2" id="KW-1185">Reference proteome</keyword>
<organism evidence="1 2">
    <name type="scientific">Rhizopogon vesiculosus</name>
    <dbReference type="NCBI Taxonomy" id="180088"/>
    <lineage>
        <taxon>Eukaryota</taxon>
        <taxon>Fungi</taxon>
        <taxon>Dikarya</taxon>
        <taxon>Basidiomycota</taxon>
        <taxon>Agaricomycotina</taxon>
        <taxon>Agaricomycetes</taxon>
        <taxon>Agaricomycetidae</taxon>
        <taxon>Boletales</taxon>
        <taxon>Suillineae</taxon>
        <taxon>Rhizopogonaceae</taxon>
        <taxon>Rhizopogon</taxon>
    </lineage>
</organism>
<comment type="caution">
    <text evidence="1">The sequence shown here is derived from an EMBL/GenBank/DDBJ whole genome shotgun (WGS) entry which is preliminary data.</text>
</comment>
<dbReference type="AlphaFoldDB" id="A0A1J8QJX3"/>
<dbReference type="Proteomes" id="UP000183567">
    <property type="component" value="Unassembled WGS sequence"/>
</dbReference>
<protein>
    <submittedName>
        <fullName evidence="1">Uncharacterized protein</fullName>
    </submittedName>
</protein>
<name>A0A1J8QJX3_9AGAM</name>
<sequence length="71" mass="8447">MADFIIDYYHQYKGRLFPPPDRTYSKIPTDQTTIREELARIKADKLARRMEREKGLQAQEEAAAAKGWFKW</sequence>
<evidence type="ECO:0000313" key="1">
    <source>
        <dbReference type="EMBL" id="OJA21229.1"/>
    </source>
</evidence>